<name>A0A1S8BH55_9PEZI</name>
<evidence type="ECO:0000313" key="1">
    <source>
        <dbReference type="EMBL" id="OMP86850.1"/>
    </source>
</evidence>
<comment type="caution">
    <text evidence="1">The sequence shown here is derived from an EMBL/GenBank/DDBJ whole genome shotgun (WGS) entry which is preliminary data.</text>
</comment>
<accession>A0A1S8BH55</accession>
<dbReference type="OrthoDB" id="273230at2759"/>
<dbReference type="Proteomes" id="UP000190776">
    <property type="component" value="Unassembled WGS sequence"/>
</dbReference>
<sequence>MSFRTASRTCARQARQAFATAVRPHNTRAGISTALRAAPSTRVSCRPASIVSEHARYFSSKRIADEKIDEIQDLYVDGAPSARRRIGLTPHSYATAKDEFEIAVEETEGNTVYAADDRAAAREALDALKAAYEAAVGGENREVGEEVKRRVGQRIRELDNAVVALEEAASHGD</sequence>
<dbReference type="EMBL" id="MSZU01000077">
    <property type="protein sequence ID" value="OMP86850.1"/>
    <property type="molecule type" value="Genomic_DNA"/>
</dbReference>
<evidence type="ECO:0000313" key="2">
    <source>
        <dbReference type="Proteomes" id="UP000190776"/>
    </source>
</evidence>
<proteinExistence type="predicted"/>
<dbReference type="AlphaFoldDB" id="A0A1S8BH55"/>
<protein>
    <submittedName>
        <fullName evidence="1">Uncharacterized protein</fullName>
    </submittedName>
</protein>
<organism evidence="1 2">
    <name type="scientific">Diplodia seriata</name>
    <dbReference type="NCBI Taxonomy" id="420778"/>
    <lineage>
        <taxon>Eukaryota</taxon>
        <taxon>Fungi</taxon>
        <taxon>Dikarya</taxon>
        <taxon>Ascomycota</taxon>
        <taxon>Pezizomycotina</taxon>
        <taxon>Dothideomycetes</taxon>
        <taxon>Dothideomycetes incertae sedis</taxon>
        <taxon>Botryosphaeriales</taxon>
        <taxon>Botryosphaeriaceae</taxon>
        <taxon>Diplodia</taxon>
    </lineage>
</organism>
<gene>
    <name evidence="1" type="ORF">BK809_0000525</name>
</gene>
<reference evidence="1 2" key="1">
    <citation type="submission" date="2017-01" db="EMBL/GenBank/DDBJ databases">
        <title>Draft genome sequence of Diplodia seriata F98.1, a fungal species involved in grapevine trunk diseases.</title>
        <authorList>
            <person name="Robert-Siegwald G."/>
            <person name="Vallet J."/>
            <person name="Abou-Mansour E."/>
            <person name="Xu J."/>
            <person name="Rey P."/>
            <person name="Bertsch C."/>
            <person name="Rego C."/>
            <person name="Larignon P."/>
            <person name="Fontaine F."/>
            <person name="Lebrun M.-H."/>
        </authorList>
    </citation>
    <scope>NUCLEOTIDE SEQUENCE [LARGE SCALE GENOMIC DNA]</scope>
    <source>
        <strain evidence="1 2">F98.1</strain>
    </source>
</reference>